<reference evidence="1" key="1">
    <citation type="submission" date="2023-05" db="EMBL/GenBank/DDBJ databases">
        <authorList>
            <consortium name="ELIXIR-Norway"/>
        </authorList>
    </citation>
    <scope>NUCLEOTIDE SEQUENCE</scope>
</reference>
<proteinExistence type="predicted"/>
<reference evidence="1" key="2">
    <citation type="submission" date="2025-03" db="EMBL/GenBank/DDBJ databases">
        <authorList>
            <consortium name="ELIXIR-Norway"/>
            <consortium name="Elixir Norway"/>
        </authorList>
    </citation>
    <scope>NUCLEOTIDE SEQUENCE</scope>
</reference>
<evidence type="ECO:0000313" key="2">
    <source>
        <dbReference type="Proteomes" id="UP001162501"/>
    </source>
</evidence>
<gene>
    <name evidence="1" type="ORF">MRATA1EN22A_LOCUS28441</name>
</gene>
<dbReference type="Proteomes" id="UP001162501">
    <property type="component" value="Chromosome 9"/>
</dbReference>
<accession>A0AC60A928</accession>
<sequence>MDRDPPGHRSERWGQGASAGSQDPQQSWAAPSPAAPGCPACTSRDPGASTADHGAGAACKLAAGGGPVYALWRVECEEAARKKQKVAGSSVRPHQPSARHSVTYQELVEAMLV</sequence>
<organism evidence="1 2">
    <name type="scientific">Rangifer tarandus platyrhynchus</name>
    <name type="common">Svalbard reindeer</name>
    <dbReference type="NCBI Taxonomy" id="3082113"/>
    <lineage>
        <taxon>Eukaryota</taxon>
        <taxon>Metazoa</taxon>
        <taxon>Chordata</taxon>
        <taxon>Craniata</taxon>
        <taxon>Vertebrata</taxon>
        <taxon>Euteleostomi</taxon>
        <taxon>Mammalia</taxon>
        <taxon>Eutheria</taxon>
        <taxon>Laurasiatheria</taxon>
        <taxon>Artiodactyla</taxon>
        <taxon>Ruminantia</taxon>
        <taxon>Pecora</taxon>
        <taxon>Cervidae</taxon>
        <taxon>Odocoileinae</taxon>
        <taxon>Rangifer</taxon>
    </lineage>
</organism>
<name>A0AC60A928_RANTA</name>
<protein>
    <submittedName>
        <fullName evidence="1">Uncharacterized protein</fullName>
    </submittedName>
</protein>
<evidence type="ECO:0000313" key="1">
    <source>
        <dbReference type="EMBL" id="CAN0572247.1"/>
    </source>
</evidence>
<dbReference type="EMBL" id="OX596093">
    <property type="protein sequence ID" value="CAN0572247.1"/>
    <property type="molecule type" value="Genomic_DNA"/>
</dbReference>